<reference evidence="1 2" key="1">
    <citation type="submission" date="2021-07" db="EMBL/GenBank/DDBJ databases">
        <authorList>
            <person name="Imarazene B."/>
            <person name="Zahm M."/>
            <person name="Klopp C."/>
            <person name="Cabau C."/>
            <person name="Beille S."/>
            <person name="Jouanno E."/>
            <person name="Castinel A."/>
            <person name="Lluch J."/>
            <person name="Gil L."/>
            <person name="Kuchtly C."/>
            <person name="Lopez Roques C."/>
            <person name="Donnadieu C."/>
            <person name="Parrinello H."/>
            <person name="Journot L."/>
            <person name="Du K."/>
            <person name="Schartl M."/>
            <person name="Retaux S."/>
            <person name="Guiguen Y."/>
        </authorList>
    </citation>
    <scope>NUCLEOTIDE SEQUENCE [LARGE SCALE GENOMIC DNA]</scope>
    <source>
        <strain evidence="1">Pach_M1</strain>
        <tissue evidence="1">Testis</tissue>
    </source>
</reference>
<accession>A0A8T2LZ87</accession>
<organism evidence="1 2">
    <name type="scientific">Astyanax mexicanus</name>
    <name type="common">Blind cave fish</name>
    <name type="synonym">Astyanax fasciatus mexicanus</name>
    <dbReference type="NCBI Taxonomy" id="7994"/>
    <lineage>
        <taxon>Eukaryota</taxon>
        <taxon>Metazoa</taxon>
        <taxon>Chordata</taxon>
        <taxon>Craniata</taxon>
        <taxon>Vertebrata</taxon>
        <taxon>Euteleostomi</taxon>
        <taxon>Actinopterygii</taxon>
        <taxon>Neopterygii</taxon>
        <taxon>Teleostei</taxon>
        <taxon>Ostariophysi</taxon>
        <taxon>Characiformes</taxon>
        <taxon>Characoidei</taxon>
        <taxon>Acestrorhamphidae</taxon>
        <taxon>Acestrorhamphinae</taxon>
        <taxon>Astyanax</taxon>
    </lineage>
</organism>
<dbReference type="PANTHER" id="PTHR34153">
    <property type="entry name" value="SI:CH211-262H13.3-RELATED-RELATED"/>
    <property type="match status" value="1"/>
</dbReference>
<comment type="caution">
    <text evidence="1">The sequence shown here is derived from an EMBL/GenBank/DDBJ whole genome shotgun (WGS) entry which is preliminary data.</text>
</comment>
<dbReference type="EMBL" id="JAICCE010000006">
    <property type="protein sequence ID" value="KAG9276087.1"/>
    <property type="molecule type" value="Genomic_DNA"/>
</dbReference>
<evidence type="ECO:0000313" key="1">
    <source>
        <dbReference type="EMBL" id="KAG9276087.1"/>
    </source>
</evidence>
<sequence length="102" mass="11962">MYLIVEFVGEEQTGPVSKSWYEDGFSWWPPYKDETRLLKSVRKAEVPQPEKGWSKHNVRILYESESFDNLVANWKKSCYTSANSETELRNSGKETLGKRVRK</sequence>
<protein>
    <submittedName>
        <fullName evidence="1">Uncharacterized protein</fullName>
    </submittedName>
</protein>
<gene>
    <name evidence="1" type="ORF">AMEX_G8353</name>
</gene>
<proteinExistence type="predicted"/>
<dbReference type="AlphaFoldDB" id="A0A8T2LZ87"/>
<dbReference type="Proteomes" id="UP000752171">
    <property type="component" value="Unassembled WGS sequence"/>
</dbReference>
<evidence type="ECO:0000313" key="2">
    <source>
        <dbReference type="Proteomes" id="UP000752171"/>
    </source>
</evidence>
<name>A0A8T2LZ87_ASTMX</name>
<dbReference type="PANTHER" id="PTHR34153:SF2">
    <property type="entry name" value="SI:CH211-262H13.3-RELATED"/>
    <property type="match status" value="1"/>
</dbReference>